<dbReference type="Gene3D" id="3.90.70.10">
    <property type="entry name" value="Cysteine proteinases"/>
    <property type="match status" value="1"/>
</dbReference>
<dbReference type="Gene3D" id="2.30.30.40">
    <property type="entry name" value="SH3 Domains"/>
    <property type="match status" value="3"/>
</dbReference>
<feature type="domain" description="SH3b" evidence="1">
    <location>
        <begin position="51"/>
        <end position="114"/>
    </location>
</feature>
<proteinExistence type="predicted"/>
<dbReference type="SUPFAM" id="SSF50044">
    <property type="entry name" value="SH3-domain"/>
    <property type="match status" value="2"/>
</dbReference>
<dbReference type="PROSITE" id="PS51781">
    <property type="entry name" value="SH3B"/>
    <property type="match status" value="3"/>
</dbReference>
<dbReference type="Pfam" id="PF13529">
    <property type="entry name" value="Peptidase_C39_2"/>
    <property type="match status" value="1"/>
</dbReference>
<comment type="caution">
    <text evidence="2">The sequence shown here is derived from an EMBL/GenBank/DDBJ whole genome shotgun (WGS) entry which is preliminary data.</text>
</comment>
<dbReference type="PANTHER" id="PTHR34408">
    <property type="entry name" value="FAMILY PROTEIN, PUTATIVE-RELATED"/>
    <property type="match status" value="1"/>
</dbReference>
<reference evidence="2 3" key="1">
    <citation type="journal article" date="2015" name="Stand. Genomic Sci.">
        <title>Genomic Encyclopedia of Bacterial and Archaeal Type Strains, Phase III: the genomes of soil and plant-associated and newly described type strains.</title>
        <authorList>
            <person name="Whitman W.B."/>
            <person name="Woyke T."/>
            <person name="Klenk H.P."/>
            <person name="Zhou Y."/>
            <person name="Lilburn T.G."/>
            <person name="Beck B.J."/>
            <person name="De Vos P."/>
            <person name="Vandamme P."/>
            <person name="Eisen J.A."/>
            <person name="Garrity G."/>
            <person name="Hugenholtz P."/>
            <person name="Kyrpides N.C."/>
        </authorList>
    </citation>
    <scope>NUCLEOTIDE SEQUENCE [LARGE SCALE GENOMIC DNA]</scope>
    <source>
        <strain evidence="2 3">CV53</strain>
    </source>
</reference>
<gene>
    <name evidence="2" type="ORF">EV146_108249</name>
</gene>
<dbReference type="Proteomes" id="UP000295689">
    <property type="component" value="Unassembled WGS sequence"/>
</dbReference>
<dbReference type="InterPro" id="IPR039564">
    <property type="entry name" value="Peptidase_C39-like"/>
</dbReference>
<dbReference type="PANTHER" id="PTHR34408:SF1">
    <property type="entry name" value="GLYCOSYL HYDROLASE FAMILY 19 DOMAIN-CONTAINING PROTEIN HI_1415"/>
    <property type="match status" value="1"/>
</dbReference>
<protein>
    <submittedName>
        <fullName evidence="2">Uncharacterized protein YvpB</fullName>
    </submittedName>
</protein>
<name>A0A4R2BCI7_9BACI</name>
<dbReference type="InterPro" id="IPR052354">
    <property type="entry name" value="Cell_Wall_Dynamics_Protein"/>
</dbReference>
<keyword evidence="3" id="KW-1185">Reference proteome</keyword>
<feature type="domain" description="SH3b" evidence="1">
    <location>
        <begin position="120"/>
        <end position="183"/>
    </location>
</feature>
<evidence type="ECO:0000313" key="2">
    <source>
        <dbReference type="EMBL" id="TCN24135.1"/>
    </source>
</evidence>
<sequence>MNKGCNLNRCGSLWLKRLSKGVLVSSILASSLVVPQSPVFKGNSHVVEAAEVTYTVNATNLNVRSGAGTNYSKIGSLPNGSKIQVIQKLNNGWYKISYKGRTGYVSGTYVKTSGSSSASASIYTVTADILNVRSGAGTNYARIGQLKQGTILKGIQKAGNGWYRISFQGKTGYVSGDYVRTANSETATSTTYKVNATGLNVRTGPGTQYKRIGLLKNGSVLNVIHRESNGWYKISYNGRNAYVSGDYVTTGSVRTSTATARRLNVPIIAQRPELPSGCEVTALAMALQYYGVNVSKTTLAREMPYDSTKLVRNENGSIKIWGDPDVGFVGTPFGNGFTINPGPLKKVLDKYRAGGVNLTGSNFSEVEQHILQGKPVLAWFTISHEMPVARSWQTPSGKTINAARPLHCIVVTGVDSQYVYFNDSELVKNVKMPKDKFIKIYNAMGKRALAV</sequence>
<dbReference type="Pfam" id="PF08239">
    <property type="entry name" value="SH3_3"/>
    <property type="match status" value="3"/>
</dbReference>
<dbReference type="SMART" id="SM00287">
    <property type="entry name" value="SH3b"/>
    <property type="match status" value="3"/>
</dbReference>
<dbReference type="EMBL" id="SLVV01000008">
    <property type="protein sequence ID" value="TCN24135.1"/>
    <property type="molecule type" value="Genomic_DNA"/>
</dbReference>
<feature type="domain" description="SH3b" evidence="1">
    <location>
        <begin position="189"/>
        <end position="252"/>
    </location>
</feature>
<dbReference type="InterPro" id="IPR003646">
    <property type="entry name" value="SH3-like_bac-type"/>
</dbReference>
<dbReference type="AlphaFoldDB" id="A0A4R2BCI7"/>
<evidence type="ECO:0000259" key="1">
    <source>
        <dbReference type="PROSITE" id="PS51781"/>
    </source>
</evidence>
<organism evidence="2 3">
    <name type="scientific">Mesobacillus foraminis</name>
    <dbReference type="NCBI Taxonomy" id="279826"/>
    <lineage>
        <taxon>Bacteria</taxon>
        <taxon>Bacillati</taxon>
        <taxon>Bacillota</taxon>
        <taxon>Bacilli</taxon>
        <taxon>Bacillales</taxon>
        <taxon>Bacillaceae</taxon>
        <taxon>Mesobacillus</taxon>
    </lineage>
</organism>
<dbReference type="InterPro" id="IPR036028">
    <property type="entry name" value="SH3-like_dom_sf"/>
</dbReference>
<accession>A0A4R2BCI7</accession>
<evidence type="ECO:0000313" key="3">
    <source>
        <dbReference type="Proteomes" id="UP000295689"/>
    </source>
</evidence>
<dbReference type="RefSeq" id="WP_241993933.1">
    <property type="nucleotide sequence ID" value="NZ_JABUHM010000007.1"/>
</dbReference>